<protein>
    <recommendedName>
        <fullName evidence="5 15">Pyruvate kinase</fullName>
        <ecNumber evidence="5 15">2.7.1.40</ecNumber>
    </recommendedName>
</protein>
<dbReference type="GO" id="GO:0004743">
    <property type="term" value="F:pyruvate kinase activity"/>
    <property type="evidence" value="ECO:0007669"/>
    <property type="project" value="UniProtKB-EC"/>
</dbReference>
<dbReference type="InterPro" id="IPR015793">
    <property type="entry name" value="Pyrv_Knase_brl"/>
</dbReference>
<dbReference type="EC" id="2.7.1.40" evidence="5 15"/>
<evidence type="ECO:0000256" key="3">
    <source>
        <dbReference type="ARBA" id="ARBA00004997"/>
    </source>
</evidence>
<evidence type="ECO:0000259" key="16">
    <source>
        <dbReference type="Pfam" id="PF00224"/>
    </source>
</evidence>
<evidence type="ECO:0000256" key="5">
    <source>
        <dbReference type="ARBA" id="ARBA00012142"/>
    </source>
</evidence>
<dbReference type="InterPro" id="IPR018209">
    <property type="entry name" value="Pyrv_Knase_AS"/>
</dbReference>
<organism evidence="17 18">
    <name type="scientific">Romanomermis culicivorax</name>
    <name type="common">Nematode worm</name>
    <dbReference type="NCBI Taxonomy" id="13658"/>
    <lineage>
        <taxon>Eukaryota</taxon>
        <taxon>Metazoa</taxon>
        <taxon>Ecdysozoa</taxon>
        <taxon>Nematoda</taxon>
        <taxon>Enoplea</taxon>
        <taxon>Dorylaimia</taxon>
        <taxon>Mermithida</taxon>
        <taxon>Mermithoidea</taxon>
        <taxon>Mermithidae</taxon>
        <taxon>Romanomermis</taxon>
    </lineage>
</organism>
<evidence type="ECO:0000256" key="6">
    <source>
        <dbReference type="ARBA" id="ARBA00022679"/>
    </source>
</evidence>
<accession>A0A915K0D3</accession>
<dbReference type="NCBIfam" id="TIGR01064">
    <property type="entry name" value="pyruv_kin"/>
    <property type="match status" value="1"/>
</dbReference>
<dbReference type="InterPro" id="IPR015813">
    <property type="entry name" value="Pyrv/PenolPyrv_kinase-like_dom"/>
</dbReference>
<dbReference type="GO" id="GO:0000287">
    <property type="term" value="F:magnesium ion binding"/>
    <property type="evidence" value="ECO:0007669"/>
    <property type="project" value="InterPro"/>
</dbReference>
<keyword evidence="17" id="KW-1185">Reference proteome</keyword>
<comment type="pathway">
    <text evidence="3 15">Carbohydrate degradation; glycolysis; pyruvate from D-glyceraldehyde 3-phosphate: step 5/5.</text>
</comment>
<dbReference type="Gene3D" id="3.20.20.60">
    <property type="entry name" value="Phosphoenolpyruvate-binding domains"/>
    <property type="match status" value="1"/>
</dbReference>
<dbReference type="InterPro" id="IPR015806">
    <property type="entry name" value="Pyrv_Knase_insert_dom_sf"/>
</dbReference>
<evidence type="ECO:0000256" key="10">
    <source>
        <dbReference type="ARBA" id="ARBA00022840"/>
    </source>
</evidence>
<dbReference type="InterPro" id="IPR040442">
    <property type="entry name" value="Pyrv_kinase-like_dom_sf"/>
</dbReference>
<evidence type="ECO:0000313" key="17">
    <source>
        <dbReference type="Proteomes" id="UP000887565"/>
    </source>
</evidence>
<evidence type="ECO:0000256" key="8">
    <source>
        <dbReference type="ARBA" id="ARBA00022741"/>
    </source>
</evidence>
<comment type="catalytic activity">
    <reaction evidence="14">
        <text>pyruvate + ATP = phosphoenolpyruvate + ADP + H(+)</text>
        <dbReference type="Rhea" id="RHEA:18157"/>
        <dbReference type="ChEBI" id="CHEBI:15361"/>
        <dbReference type="ChEBI" id="CHEBI:15378"/>
        <dbReference type="ChEBI" id="CHEBI:30616"/>
        <dbReference type="ChEBI" id="CHEBI:58702"/>
        <dbReference type="ChEBI" id="CHEBI:456216"/>
        <dbReference type="EC" id="2.7.1.40"/>
    </reaction>
    <physiologicalReaction direction="right-to-left" evidence="14">
        <dbReference type="Rhea" id="RHEA:18159"/>
    </physiologicalReaction>
</comment>
<keyword evidence="10" id="KW-0067">ATP-binding</keyword>
<dbReference type="PROSITE" id="PS00110">
    <property type="entry name" value="PYRUVATE_KINASE"/>
    <property type="match status" value="1"/>
</dbReference>
<dbReference type="InterPro" id="IPR001697">
    <property type="entry name" value="Pyr_Knase"/>
</dbReference>
<dbReference type="Gene3D" id="3.40.1380.20">
    <property type="entry name" value="Pyruvate kinase, C-terminal domain"/>
    <property type="match status" value="1"/>
</dbReference>
<proteinExistence type="inferred from homology"/>
<dbReference type="GO" id="GO:0016301">
    <property type="term" value="F:kinase activity"/>
    <property type="evidence" value="ECO:0007669"/>
    <property type="project" value="UniProtKB-KW"/>
</dbReference>
<dbReference type="FunFam" id="2.40.33.10:FF:000001">
    <property type="entry name" value="Pyruvate kinase"/>
    <property type="match status" value="1"/>
</dbReference>
<comment type="cofactor">
    <cofactor evidence="2">
        <name>K(+)</name>
        <dbReference type="ChEBI" id="CHEBI:29103"/>
    </cofactor>
</comment>
<dbReference type="GO" id="GO:0006950">
    <property type="term" value="P:response to stress"/>
    <property type="evidence" value="ECO:0007669"/>
    <property type="project" value="UniProtKB-ARBA"/>
</dbReference>
<keyword evidence="12 15" id="KW-0324">Glycolysis</keyword>
<keyword evidence="6 15" id="KW-0808">Transferase</keyword>
<evidence type="ECO:0000256" key="1">
    <source>
        <dbReference type="ARBA" id="ARBA00001946"/>
    </source>
</evidence>
<dbReference type="WBParaSite" id="nRc.2.0.1.t31665-RA">
    <property type="protein sequence ID" value="nRc.2.0.1.t31665-RA"/>
    <property type="gene ID" value="nRc.2.0.1.g31665"/>
</dbReference>
<dbReference type="Proteomes" id="UP000887565">
    <property type="component" value="Unplaced"/>
</dbReference>
<name>A0A915K0D3_ROMCU</name>
<comment type="similarity">
    <text evidence="4 15">Belongs to the pyruvate kinase family.</text>
</comment>
<evidence type="ECO:0000256" key="13">
    <source>
        <dbReference type="ARBA" id="ARBA00023317"/>
    </source>
</evidence>
<evidence type="ECO:0000256" key="2">
    <source>
        <dbReference type="ARBA" id="ARBA00001958"/>
    </source>
</evidence>
<evidence type="ECO:0000313" key="18">
    <source>
        <dbReference type="WBParaSite" id="nRc.2.0.1.t31665-RA"/>
    </source>
</evidence>
<dbReference type="SUPFAM" id="SSF51621">
    <property type="entry name" value="Phosphoenolpyruvate/pyruvate domain"/>
    <property type="match status" value="1"/>
</dbReference>
<comment type="cofactor">
    <cofactor evidence="1">
        <name>Mg(2+)</name>
        <dbReference type="ChEBI" id="CHEBI:18420"/>
    </cofactor>
</comment>
<keyword evidence="7" id="KW-0479">Metal-binding</keyword>
<dbReference type="PRINTS" id="PR01050">
    <property type="entry name" value="PYRUVTKNASE"/>
</dbReference>
<dbReference type="SUPFAM" id="SSF50800">
    <property type="entry name" value="PK beta-barrel domain-like"/>
    <property type="match status" value="1"/>
</dbReference>
<sequence>MKFLSWTCQQIFAFQYHKKSIEKVRESVNKMQPKAIIAIALDTKGPEIRTGMLEGGSNKDIPLKKGETIRVTTNDEFKDKCSDKVLYLDYKNLAKVLQPEKLIYIGDGLICLRVDKIDDDSNLTCTIMNEAGLGSKKSCNLPGTDIDLPAVSKKDEEDLKFGVAEGVDMIFASFIRNAAGVSEIRKCLGEEGKHILIISKIENMQGIKNIDEIIEASDGVMVARGDMGQEIPLYEVVVAQKMIIAKCNQAGKPVICATQMLESMVKCPRPTRAEASDVPNAVLDGADCVMLSGETAKGDYPVECVSTMNNLCRSAENIFNYDQHAQEIKNMGKSSQQAFLAMAAAQTATICGASAVVVVSEDGR</sequence>
<feature type="domain" description="Pyruvate kinase barrel" evidence="16">
    <location>
        <begin position="14"/>
        <end position="305"/>
    </location>
</feature>
<evidence type="ECO:0000256" key="11">
    <source>
        <dbReference type="ARBA" id="ARBA00022842"/>
    </source>
</evidence>
<dbReference type="Pfam" id="PF00224">
    <property type="entry name" value="PK"/>
    <property type="match status" value="1"/>
</dbReference>
<dbReference type="GO" id="GO:0005524">
    <property type="term" value="F:ATP binding"/>
    <property type="evidence" value="ECO:0007669"/>
    <property type="project" value="UniProtKB-KW"/>
</dbReference>
<dbReference type="FunFam" id="3.20.20.60:FF:000001">
    <property type="entry name" value="Pyruvate kinase"/>
    <property type="match status" value="1"/>
</dbReference>
<dbReference type="PANTHER" id="PTHR11817">
    <property type="entry name" value="PYRUVATE KINASE"/>
    <property type="match status" value="1"/>
</dbReference>
<dbReference type="InterPro" id="IPR036918">
    <property type="entry name" value="Pyrv_Knase_C_sf"/>
</dbReference>
<reference evidence="18" key="1">
    <citation type="submission" date="2022-11" db="UniProtKB">
        <authorList>
            <consortium name="WormBaseParasite"/>
        </authorList>
    </citation>
    <scope>IDENTIFICATION</scope>
</reference>
<evidence type="ECO:0000256" key="9">
    <source>
        <dbReference type="ARBA" id="ARBA00022777"/>
    </source>
</evidence>
<evidence type="ECO:0000256" key="7">
    <source>
        <dbReference type="ARBA" id="ARBA00022723"/>
    </source>
</evidence>
<keyword evidence="11 15" id="KW-0460">Magnesium</keyword>
<dbReference type="OMA" id="DGPFAMK"/>
<dbReference type="Gene3D" id="2.40.33.10">
    <property type="entry name" value="PK beta-barrel domain-like"/>
    <property type="match status" value="1"/>
</dbReference>
<evidence type="ECO:0000256" key="14">
    <source>
        <dbReference type="ARBA" id="ARBA00048967"/>
    </source>
</evidence>
<evidence type="ECO:0000256" key="12">
    <source>
        <dbReference type="ARBA" id="ARBA00023152"/>
    </source>
</evidence>
<keyword evidence="9 15" id="KW-0418">Kinase</keyword>
<dbReference type="AlphaFoldDB" id="A0A915K0D3"/>
<evidence type="ECO:0000256" key="15">
    <source>
        <dbReference type="RuleBase" id="RU000504"/>
    </source>
</evidence>
<keyword evidence="8" id="KW-0547">Nucleotide-binding</keyword>
<dbReference type="GO" id="GO:0030955">
    <property type="term" value="F:potassium ion binding"/>
    <property type="evidence" value="ECO:0007669"/>
    <property type="project" value="InterPro"/>
</dbReference>
<dbReference type="InterPro" id="IPR011037">
    <property type="entry name" value="Pyrv_Knase-like_insert_dom_sf"/>
</dbReference>
<keyword evidence="13" id="KW-0670">Pyruvate</keyword>
<evidence type="ECO:0000256" key="4">
    <source>
        <dbReference type="ARBA" id="ARBA00008663"/>
    </source>
</evidence>